<reference evidence="2 3" key="2">
    <citation type="submission" date="2019-09" db="EMBL/GenBank/DDBJ databases">
        <authorList>
            <person name="Jin C."/>
        </authorList>
    </citation>
    <scope>NUCLEOTIDE SEQUENCE [LARGE SCALE GENOMIC DNA]</scope>
    <source>
        <strain evidence="2 3">BN140002</strain>
    </source>
</reference>
<dbReference type="SUPFAM" id="SSF52833">
    <property type="entry name" value="Thioredoxin-like"/>
    <property type="match status" value="1"/>
</dbReference>
<sequence>MPTVWGRADSINVQKVLWLRAELGLSFRRIDAGRTFGVTQTPEYLRLNPEPSARGPASLAPRFLAR</sequence>
<name>A0A5B2V9F5_9HYPH</name>
<reference evidence="2 3" key="1">
    <citation type="submission" date="2019-09" db="EMBL/GenBank/DDBJ databases">
        <title>Salinarimonas rosea gen. nov., sp. nov., a new member of the a-2 subgroup of the Proteobacteria.</title>
        <authorList>
            <person name="Liu J."/>
        </authorList>
    </citation>
    <scope>NUCLEOTIDE SEQUENCE [LARGE SCALE GENOMIC DNA]</scope>
    <source>
        <strain evidence="2 3">BN140002</strain>
    </source>
</reference>
<evidence type="ECO:0000256" key="1">
    <source>
        <dbReference type="SAM" id="MobiDB-lite"/>
    </source>
</evidence>
<feature type="region of interest" description="Disordered" evidence="1">
    <location>
        <begin position="47"/>
        <end position="66"/>
    </location>
</feature>
<proteinExistence type="predicted"/>
<organism evidence="2 3">
    <name type="scientific">Salinarimonas soli</name>
    <dbReference type="NCBI Taxonomy" id="1638099"/>
    <lineage>
        <taxon>Bacteria</taxon>
        <taxon>Pseudomonadati</taxon>
        <taxon>Pseudomonadota</taxon>
        <taxon>Alphaproteobacteria</taxon>
        <taxon>Hyphomicrobiales</taxon>
        <taxon>Salinarimonadaceae</taxon>
        <taxon>Salinarimonas</taxon>
    </lineage>
</organism>
<dbReference type="InterPro" id="IPR036249">
    <property type="entry name" value="Thioredoxin-like_sf"/>
</dbReference>
<dbReference type="Gene3D" id="3.40.30.10">
    <property type="entry name" value="Glutaredoxin"/>
    <property type="match status" value="1"/>
</dbReference>
<comment type="caution">
    <text evidence="2">The sequence shown here is derived from an EMBL/GenBank/DDBJ whole genome shotgun (WGS) entry which is preliminary data.</text>
</comment>
<keyword evidence="3" id="KW-1185">Reference proteome</keyword>
<protein>
    <submittedName>
        <fullName evidence="2">Uncharacterized protein</fullName>
    </submittedName>
</protein>
<dbReference type="EMBL" id="VUOA01000041">
    <property type="protein sequence ID" value="KAA2234867.1"/>
    <property type="molecule type" value="Genomic_DNA"/>
</dbReference>
<dbReference type="OrthoDB" id="9810080at2"/>
<gene>
    <name evidence="2" type="ORF">F0L46_22480</name>
</gene>
<dbReference type="RefSeq" id="WP_149821841.1">
    <property type="nucleotide sequence ID" value="NZ_VUOA01000041.1"/>
</dbReference>
<evidence type="ECO:0000313" key="3">
    <source>
        <dbReference type="Proteomes" id="UP000323142"/>
    </source>
</evidence>
<dbReference type="Proteomes" id="UP000323142">
    <property type="component" value="Unassembled WGS sequence"/>
</dbReference>
<evidence type="ECO:0000313" key="2">
    <source>
        <dbReference type="EMBL" id="KAA2234867.1"/>
    </source>
</evidence>
<accession>A0A5B2V9F5</accession>
<dbReference type="AlphaFoldDB" id="A0A5B2V9F5"/>